<dbReference type="STRING" id="937334.SAMN05444406_103107"/>
<proteinExistence type="predicted"/>
<evidence type="ECO:0008006" key="4">
    <source>
        <dbReference type="Google" id="ProtNLM"/>
    </source>
</evidence>
<reference evidence="2 3" key="1">
    <citation type="submission" date="2016-10" db="EMBL/GenBank/DDBJ databases">
        <authorList>
            <person name="de Groot N.N."/>
        </authorList>
    </citation>
    <scope>NUCLEOTIDE SEQUENCE [LARGE SCALE GENOMIC DNA]</scope>
    <source>
        <strain evidence="2 3">DSM 20678</strain>
    </source>
</reference>
<organism evidence="2 3">
    <name type="scientific">Caldicoprobacter faecalis</name>
    <dbReference type="NCBI Taxonomy" id="937334"/>
    <lineage>
        <taxon>Bacteria</taxon>
        <taxon>Bacillati</taxon>
        <taxon>Bacillota</taxon>
        <taxon>Clostridia</taxon>
        <taxon>Caldicoprobacterales</taxon>
        <taxon>Caldicoprobacteraceae</taxon>
        <taxon>Caldicoprobacter</taxon>
    </lineage>
</organism>
<dbReference type="Proteomes" id="UP000198577">
    <property type="component" value="Unassembled WGS sequence"/>
</dbReference>
<evidence type="ECO:0000313" key="3">
    <source>
        <dbReference type="Proteomes" id="UP000198577"/>
    </source>
</evidence>
<evidence type="ECO:0000256" key="1">
    <source>
        <dbReference type="SAM" id="Coils"/>
    </source>
</evidence>
<dbReference type="EMBL" id="FOXR01000003">
    <property type="protein sequence ID" value="SFP75806.1"/>
    <property type="molecule type" value="Genomic_DNA"/>
</dbReference>
<feature type="coiled-coil region" evidence="1">
    <location>
        <begin position="313"/>
        <end position="340"/>
    </location>
</feature>
<sequence>MYKKRFLSWLMLVIFFVVISPIQGNAQKDKQSHVKELVNLALGKSYRVNTVYPPDEFYTKVHEVNYPDSGGELTDGQYGSLSFTDKAYVGYLHQAFRDITVDLESSVTVEEIAISVLQNVPVGIHFPREVEFYLSIDGEKWEFLGREKSGILPTEKGPIKQKISKKGIHKIARYVKIIVPVEGWLFADEVEVWGTNSQVGDKLIPNIKNILPFGDKRLKGYPKPQSVGGIKNAVLIYTGDWEYDKPGENWISFTKEDFKPYVAYLNKDLKPVDIMFDTFLFLPYGKLLDGATFSPTGGKPSNKTHFEYFLNRLFREDRELGALNEAVKEIKEELNNEKYKNYKAKVIIAIPYPRTDQTNFGDVDGSGVSLNLNVSQIGEEQALINRQKVVKWFIDEVYNRWEKAEYTELELVGFYWYAEFIGYYLSSLEAELIKWTSEYIHSKGGIFQWIPYYFARGWYKWKELGFDGVLMQPNYMWAETGKDRLDTILRAAYDYGMGIEMEMSDAVLTNEKMREKYYLYIDKAFEYKYARKAYTAFYQQVKTLLKAAMSSDPAAREVYDRTYNFLKGKQY</sequence>
<evidence type="ECO:0000313" key="2">
    <source>
        <dbReference type="EMBL" id="SFP75806.1"/>
    </source>
</evidence>
<protein>
    <recommendedName>
        <fullName evidence="4">F5/8 type C domain-containing protein</fullName>
    </recommendedName>
</protein>
<dbReference type="InterPro" id="IPR032329">
    <property type="entry name" value="DUF4855"/>
</dbReference>
<keyword evidence="3" id="KW-1185">Reference proteome</keyword>
<dbReference type="Pfam" id="PF16147">
    <property type="entry name" value="DUF4855"/>
    <property type="match status" value="1"/>
</dbReference>
<keyword evidence="1" id="KW-0175">Coiled coil</keyword>
<dbReference type="Gene3D" id="2.60.120.260">
    <property type="entry name" value="Galactose-binding domain-like"/>
    <property type="match status" value="1"/>
</dbReference>
<dbReference type="RefSeq" id="WP_092281932.1">
    <property type="nucleotide sequence ID" value="NZ_FOXR01000003.1"/>
</dbReference>
<dbReference type="OrthoDB" id="3799295at2"/>
<dbReference type="SUPFAM" id="SSF49785">
    <property type="entry name" value="Galactose-binding domain-like"/>
    <property type="match status" value="1"/>
</dbReference>
<dbReference type="InterPro" id="IPR008979">
    <property type="entry name" value="Galactose-bd-like_sf"/>
</dbReference>
<dbReference type="AlphaFoldDB" id="A0A1I5T015"/>
<accession>A0A1I5T015</accession>
<name>A0A1I5T015_9FIRM</name>
<gene>
    <name evidence="2" type="ORF">SAMN05444406_103107</name>
</gene>